<protein>
    <submittedName>
        <fullName evidence="2">Uncharacterized protein</fullName>
    </submittedName>
</protein>
<organism evidence="2 3">
    <name type="scientific">Saccharopolyspora erythraea (strain ATCC 11635 / DSM 40517 / JCM 4748 / NBRC 13426 / NCIMB 8594 / NRRL 2338)</name>
    <dbReference type="NCBI Taxonomy" id="405948"/>
    <lineage>
        <taxon>Bacteria</taxon>
        <taxon>Bacillati</taxon>
        <taxon>Actinomycetota</taxon>
        <taxon>Actinomycetes</taxon>
        <taxon>Pseudonocardiales</taxon>
        <taxon>Pseudonocardiaceae</taxon>
        <taxon>Saccharopolyspora</taxon>
    </lineage>
</organism>
<proteinExistence type="predicted"/>
<keyword evidence="3" id="KW-1185">Reference proteome</keyword>
<dbReference type="Proteomes" id="UP000006728">
    <property type="component" value="Chromosome"/>
</dbReference>
<dbReference type="OrthoDB" id="4556630at2"/>
<keyword evidence="1" id="KW-1133">Transmembrane helix</keyword>
<dbReference type="EMBL" id="AM420293">
    <property type="protein sequence ID" value="CAM03662.1"/>
    <property type="molecule type" value="Genomic_DNA"/>
</dbReference>
<sequence length="125" mass="13614">MNVVFVLAGAVLGIVLAIVWWWLDDARVLVRLQAQSAPEGQVYAGESGHEVVLARIDNHLGDVQGYEVWLGRAVNSDTPYGHVVEVPDGWDPKDMRVDWRPDGVGLAFADGGQILVPAEHFTGGR</sequence>
<dbReference type="AlphaFoldDB" id="A4FHY7"/>
<keyword evidence="1" id="KW-0812">Transmembrane</keyword>
<dbReference type="STRING" id="405948.SACE_4393"/>
<name>A4FHY7_SACEN</name>
<keyword evidence="1" id="KW-0472">Membrane</keyword>
<evidence type="ECO:0000313" key="3">
    <source>
        <dbReference type="Proteomes" id="UP000006728"/>
    </source>
</evidence>
<accession>A4FHY7</accession>
<dbReference type="KEGG" id="sen:SACE_4393"/>
<feature type="transmembrane region" description="Helical" evidence="1">
    <location>
        <begin position="6"/>
        <end position="23"/>
    </location>
</feature>
<reference evidence="2 3" key="1">
    <citation type="journal article" date="2007" name="Nat. Biotechnol.">
        <title>Complete genome sequence of the erythromycin-producing bacterium Saccharopolyspora erythraea NRRL23338.</title>
        <authorList>
            <person name="Oliynyk M."/>
            <person name="Samborskyy M."/>
            <person name="Lester J.B."/>
            <person name="Mironenko T."/>
            <person name="Scott N."/>
            <person name="Dickens S."/>
            <person name="Haydock S.F."/>
            <person name="Leadlay P.F."/>
        </authorList>
    </citation>
    <scope>NUCLEOTIDE SEQUENCE [LARGE SCALE GENOMIC DNA]</scope>
    <source>
        <strain evidence="3">ATCC 11635 / DSM 40517 / JCM 4748 / NBRC 13426 / NCIMB 8594 / NRRL 2338</strain>
    </source>
</reference>
<evidence type="ECO:0000313" key="2">
    <source>
        <dbReference type="EMBL" id="CAM03662.1"/>
    </source>
</evidence>
<dbReference type="HOGENOM" id="CLU_1991076_0_0_11"/>
<evidence type="ECO:0000256" key="1">
    <source>
        <dbReference type="SAM" id="Phobius"/>
    </source>
</evidence>
<gene>
    <name evidence="2" type="ordered locus">SACE_4393</name>
</gene>